<dbReference type="Proteomes" id="UP000325081">
    <property type="component" value="Unassembled WGS sequence"/>
</dbReference>
<comment type="caution">
    <text evidence="1">The sequence shown here is derived from an EMBL/GenBank/DDBJ whole genome shotgun (WGS) entry which is preliminary data.</text>
</comment>
<evidence type="ECO:0000313" key="2">
    <source>
        <dbReference type="Proteomes" id="UP000325081"/>
    </source>
</evidence>
<gene>
    <name evidence="1" type="ORF">STAS_20273</name>
</gene>
<sequence>MYTFSFKLAPSCFESTAGPTADEFPAEREKLRQEELLGIVELARGIFGIRIEEEERGKWREATAENWAEDAIGARTPHNTMIFIHLHVSTLSVHELTRLRTLFSLFSISLLSFPLPATRCAPYFLNPFFLASFPILPLRLIDGRAFPLPTAGAFSASMFSIELKNSWARLDAAGSSGLSISPSS</sequence>
<name>A0A5A7QEJ5_STRAF</name>
<keyword evidence="2" id="KW-1185">Reference proteome</keyword>
<dbReference type="AlphaFoldDB" id="A0A5A7QEJ5"/>
<reference evidence="2" key="1">
    <citation type="journal article" date="2019" name="Curr. Biol.">
        <title>Genome Sequence of Striga asiatica Provides Insight into the Evolution of Plant Parasitism.</title>
        <authorList>
            <person name="Yoshida S."/>
            <person name="Kim S."/>
            <person name="Wafula E.K."/>
            <person name="Tanskanen J."/>
            <person name="Kim Y.M."/>
            <person name="Honaas L."/>
            <person name="Yang Z."/>
            <person name="Spallek T."/>
            <person name="Conn C.E."/>
            <person name="Ichihashi Y."/>
            <person name="Cheong K."/>
            <person name="Cui S."/>
            <person name="Der J.P."/>
            <person name="Gundlach H."/>
            <person name="Jiao Y."/>
            <person name="Hori C."/>
            <person name="Ishida J.K."/>
            <person name="Kasahara H."/>
            <person name="Kiba T."/>
            <person name="Kim M.S."/>
            <person name="Koo N."/>
            <person name="Laohavisit A."/>
            <person name="Lee Y.H."/>
            <person name="Lumba S."/>
            <person name="McCourt P."/>
            <person name="Mortimer J.C."/>
            <person name="Mutuku J.M."/>
            <person name="Nomura T."/>
            <person name="Sasaki-Sekimoto Y."/>
            <person name="Seto Y."/>
            <person name="Wang Y."/>
            <person name="Wakatake T."/>
            <person name="Sakakibara H."/>
            <person name="Demura T."/>
            <person name="Yamaguchi S."/>
            <person name="Yoneyama K."/>
            <person name="Manabe R.I."/>
            <person name="Nelson D.C."/>
            <person name="Schulman A.H."/>
            <person name="Timko M.P."/>
            <person name="dePamphilis C.W."/>
            <person name="Choi D."/>
            <person name="Shirasu K."/>
        </authorList>
    </citation>
    <scope>NUCLEOTIDE SEQUENCE [LARGE SCALE GENOMIC DNA]</scope>
    <source>
        <strain evidence="2">cv. UVA1</strain>
    </source>
</reference>
<proteinExistence type="predicted"/>
<organism evidence="1 2">
    <name type="scientific">Striga asiatica</name>
    <name type="common">Asiatic witchweed</name>
    <name type="synonym">Buchnera asiatica</name>
    <dbReference type="NCBI Taxonomy" id="4170"/>
    <lineage>
        <taxon>Eukaryota</taxon>
        <taxon>Viridiplantae</taxon>
        <taxon>Streptophyta</taxon>
        <taxon>Embryophyta</taxon>
        <taxon>Tracheophyta</taxon>
        <taxon>Spermatophyta</taxon>
        <taxon>Magnoliopsida</taxon>
        <taxon>eudicotyledons</taxon>
        <taxon>Gunneridae</taxon>
        <taxon>Pentapetalae</taxon>
        <taxon>asterids</taxon>
        <taxon>lamiids</taxon>
        <taxon>Lamiales</taxon>
        <taxon>Orobanchaceae</taxon>
        <taxon>Buchnereae</taxon>
        <taxon>Striga</taxon>
    </lineage>
</organism>
<protein>
    <submittedName>
        <fullName evidence="1">Root hair defective 3 GTP-binding protein</fullName>
    </submittedName>
</protein>
<accession>A0A5A7QEJ5</accession>
<dbReference type="EMBL" id="BKCP01006626">
    <property type="protein sequence ID" value="GER43418.1"/>
    <property type="molecule type" value="Genomic_DNA"/>
</dbReference>
<evidence type="ECO:0000313" key="1">
    <source>
        <dbReference type="EMBL" id="GER43418.1"/>
    </source>
</evidence>